<dbReference type="InParanoid" id="A0A5Q0BN74"/>
<dbReference type="CDD" id="cd00427">
    <property type="entry name" value="Ribosomal_L29_HIP"/>
    <property type="match status" value="1"/>
</dbReference>
<gene>
    <name evidence="5 6" type="primary">rpmC</name>
    <name evidence="6" type="ORF">F6R98_14325</name>
</gene>
<dbReference type="SUPFAM" id="SSF46561">
    <property type="entry name" value="Ribosomal protein L29 (L29p)"/>
    <property type="match status" value="1"/>
</dbReference>
<dbReference type="InterPro" id="IPR036049">
    <property type="entry name" value="Ribosomal_uL29_sf"/>
</dbReference>
<dbReference type="InterPro" id="IPR001854">
    <property type="entry name" value="Ribosomal_uL29"/>
</dbReference>
<dbReference type="GO" id="GO:0003735">
    <property type="term" value="F:structural constituent of ribosome"/>
    <property type="evidence" value="ECO:0007669"/>
    <property type="project" value="InterPro"/>
</dbReference>
<dbReference type="Proteomes" id="UP000325755">
    <property type="component" value="Chromosome"/>
</dbReference>
<dbReference type="Gene3D" id="6.10.140.1970">
    <property type="match status" value="1"/>
</dbReference>
<sequence length="68" mass="7706">MKASELRVQSVAELQKTQIELLREQFNLHMQKATGQLAKSDQIKKVRRDIARVNTILTEINSNKGSVA</sequence>
<dbReference type="PANTHER" id="PTHR10916:SF0">
    <property type="entry name" value="LARGE RIBOSOMAL SUBUNIT PROTEIN UL29C"/>
    <property type="match status" value="1"/>
</dbReference>
<evidence type="ECO:0000256" key="5">
    <source>
        <dbReference type="HAMAP-Rule" id="MF_00374"/>
    </source>
</evidence>
<dbReference type="GO" id="GO:0006412">
    <property type="term" value="P:translation"/>
    <property type="evidence" value="ECO:0007669"/>
    <property type="project" value="UniProtKB-UniRule"/>
</dbReference>
<keyword evidence="7" id="KW-1185">Reference proteome</keyword>
<dbReference type="RefSeq" id="WP_153249636.1">
    <property type="nucleotide sequence ID" value="NZ_CP044205.1"/>
</dbReference>
<dbReference type="AlphaFoldDB" id="A0A5Q0BN74"/>
<dbReference type="NCBIfam" id="TIGR00012">
    <property type="entry name" value="L29"/>
    <property type="match status" value="1"/>
</dbReference>
<evidence type="ECO:0000313" key="7">
    <source>
        <dbReference type="Proteomes" id="UP000325755"/>
    </source>
</evidence>
<dbReference type="FunCoup" id="A0A5Q0BN74">
    <property type="interactions" value="472"/>
</dbReference>
<evidence type="ECO:0000256" key="4">
    <source>
        <dbReference type="ARBA" id="ARBA00035204"/>
    </source>
</evidence>
<dbReference type="GO" id="GO:0022625">
    <property type="term" value="C:cytosolic large ribosomal subunit"/>
    <property type="evidence" value="ECO:0007669"/>
    <property type="project" value="TreeGrafter"/>
</dbReference>
<dbReference type="InterPro" id="IPR050063">
    <property type="entry name" value="Ribosomal_protein_uL29"/>
</dbReference>
<proteinExistence type="inferred from homology"/>
<evidence type="ECO:0000256" key="1">
    <source>
        <dbReference type="ARBA" id="ARBA00009254"/>
    </source>
</evidence>
<dbReference type="HAMAP" id="MF_00374">
    <property type="entry name" value="Ribosomal_uL29"/>
    <property type="match status" value="1"/>
</dbReference>
<reference evidence="6 7" key="1">
    <citation type="submission" date="2019-09" db="EMBL/GenBank/DDBJ databases">
        <title>Ecophysiology of the spiral-shaped methanotroph Methylospira mobilis as revealed by the complete genome sequence.</title>
        <authorList>
            <person name="Oshkin I.Y."/>
            <person name="Dedysh S.N."/>
            <person name="Miroshnikov K."/>
            <person name="Danilova O.V."/>
            <person name="Hakobyan A."/>
            <person name="Liesack W."/>
        </authorList>
    </citation>
    <scope>NUCLEOTIDE SEQUENCE [LARGE SCALE GENOMIC DNA]</scope>
    <source>
        <strain evidence="6 7">Shm1</strain>
    </source>
</reference>
<dbReference type="PANTHER" id="PTHR10916">
    <property type="entry name" value="60S RIBOSOMAL PROTEIN L35/50S RIBOSOMAL PROTEIN L29"/>
    <property type="match status" value="1"/>
</dbReference>
<name>A0A5Q0BN74_9GAMM</name>
<dbReference type="EMBL" id="CP044205">
    <property type="protein sequence ID" value="QFY43654.1"/>
    <property type="molecule type" value="Genomic_DNA"/>
</dbReference>
<keyword evidence="2 5" id="KW-0689">Ribosomal protein</keyword>
<dbReference type="OrthoDB" id="9815192at2"/>
<evidence type="ECO:0000256" key="3">
    <source>
        <dbReference type="ARBA" id="ARBA00023274"/>
    </source>
</evidence>
<comment type="similarity">
    <text evidence="1 5">Belongs to the universal ribosomal protein uL29 family.</text>
</comment>
<organism evidence="6 7">
    <name type="scientific">Candidatus Methylospira mobilis</name>
    <dbReference type="NCBI Taxonomy" id="1808979"/>
    <lineage>
        <taxon>Bacteria</taxon>
        <taxon>Pseudomonadati</taxon>
        <taxon>Pseudomonadota</taxon>
        <taxon>Gammaproteobacteria</taxon>
        <taxon>Methylococcales</taxon>
        <taxon>Methylococcaceae</taxon>
        <taxon>Candidatus Methylospira</taxon>
    </lineage>
</organism>
<evidence type="ECO:0000256" key="2">
    <source>
        <dbReference type="ARBA" id="ARBA00022980"/>
    </source>
</evidence>
<protein>
    <recommendedName>
        <fullName evidence="4 5">Large ribosomal subunit protein uL29</fullName>
    </recommendedName>
</protein>
<dbReference type="KEGG" id="mmob:F6R98_14325"/>
<dbReference type="Pfam" id="PF00831">
    <property type="entry name" value="Ribosomal_L29"/>
    <property type="match status" value="1"/>
</dbReference>
<keyword evidence="3 5" id="KW-0687">Ribonucleoprotein</keyword>
<evidence type="ECO:0000313" key="6">
    <source>
        <dbReference type="EMBL" id="QFY43654.1"/>
    </source>
</evidence>
<accession>A0A5Q0BN74</accession>